<sequence>MQTFKQARIGLRLHRIRPLSGMPVRHGGAGIVRVIAANGVRLDAHQVAIPMAGRKFDRVTYSLSKELTMYKTILVHVDGNARSAARVEFAARFALANDAHLVGLAPTGLSALMYPLSAMGAAMPPVAFPIDEIRDSAERSLDLFDSRARQLGVASPERRLVDEETGDGLCLQARYADLVVISAPTAGDAVLFMRPDYTEYVLLNCARPVLVLPAAGAGGAIGKRVTVAWNGSVEAVRAISGALALLQGAAQVDLVVVGKNDQQDLRGEQPGADIALYLARHGIKVDLSTVHGGGDDGEALLSFAAEKGSDLIVMGAFGHSRLREFVLGGVSRTALRSSPIPLWMAH</sequence>
<feature type="domain" description="UspA" evidence="2">
    <location>
        <begin position="224"/>
        <end position="345"/>
    </location>
</feature>
<evidence type="ECO:0000313" key="3">
    <source>
        <dbReference type="EMBL" id="NHZ90782.1"/>
    </source>
</evidence>
<evidence type="ECO:0000259" key="2">
    <source>
        <dbReference type="Pfam" id="PF00582"/>
    </source>
</evidence>
<dbReference type="EMBL" id="WHJH01000020">
    <property type="protein sequence ID" value="NHZ90782.1"/>
    <property type="molecule type" value="Genomic_DNA"/>
</dbReference>
<dbReference type="Gene3D" id="3.40.50.12370">
    <property type="match status" value="1"/>
</dbReference>
<dbReference type="InterPro" id="IPR006016">
    <property type="entry name" value="UspA"/>
</dbReference>
<organism evidence="3 4">
    <name type="scientific">Massilia mucilaginosa</name>
    <dbReference type="NCBI Taxonomy" id="2609282"/>
    <lineage>
        <taxon>Bacteria</taxon>
        <taxon>Pseudomonadati</taxon>
        <taxon>Pseudomonadota</taxon>
        <taxon>Betaproteobacteria</taxon>
        <taxon>Burkholderiales</taxon>
        <taxon>Oxalobacteraceae</taxon>
        <taxon>Telluria group</taxon>
        <taxon>Massilia</taxon>
    </lineage>
</organism>
<name>A0ABX0NVA0_9BURK</name>
<dbReference type="PRINTS" id="PR01438">
    <property type="entry name" value="UNVRSLSTRESS"/>
</dbReference>
<comment type="caution">
    <text evidence="3">The sequence shown here is derived from an EMBL/GenBank/DDBJ whole genome shotgun (WGS) entry which is preliminary data.</text>
</comment>
<reference evidence="3 4" key="1">
    <citation type="submission" date="2019-10" db="EMBL/GenBank/DDBJ databases">
        <title>Taxonomy of Antarctic Massilia spp.: description of Massilia rubra sp. nov., Massilia aquatica sp. nov., Massilia mucilaginosa sp. nov., Massilia frigida sp. nov. isolated from streams, lakes and regoliths.</title>
        <authorList>
            <person name="Holochova P."/>
            <person name="Sedlacek I."/>
            <person name="Kralova S."/>
            <person name="Maslanova I."/>
            <person name="Busse H.-J."/>
            <person name="Stankova E."/>
            <person name="Vrbovska V."/>
            <person name="Kovarovic V."/>
            <person name="Bartak M."/>
            <person name="Svec P."/>
            <person name="Pantucek R."/>
        </authorList>
    </citation>
    <scope>NUCLEOTIDE SEQUENCE [LARGE SCALE GENOMIC DNA]</scope>
    <source>
        <strain evidence="3 4">CCM 8733</strain>
    </source>
</reference>
<dbReference type="Proteomes" id="UP000609726">
    <property type="component" value="Unassembled WGS sequence"/>
</dbReference>
<protein>
    <submittedName>
        <fullName evidence="3">Universal stress protein</fullName>
    </submittedName>
</protein>
<feature type="domain" description="UspA" evidence="2">
    <location>
        <begin position="69"/>
        <end position="213"/>
    </location>
</feature>
<keyword evidence="4" id="KW-1185">Reference proteome</keyword>
<dbReference type="Pfam" id="PF00582">
    <property type="entry name" value="Usp"/>
    <property type="match status" value="2"/>
</dbReference>
<dbReference type="PANTHER" id="PTHR46268:SF15">
    <property type="entry name" value="UNIVERSAL STRESS PROTEIN HP_0031"/>
    <property type="match status" value="1"/>
</dbReference>
<evidence type="ECO:0000256" key="1">
    <source>
        <dbReference type="ARBA" id="ARBA00008791"/>
    </source>
</evidence>
<gene>
    <name evidence="3" type="ORF">F2P45_17385</name>
</gene>
<dbReference type="SUPFAM" id="SSF52402">
    <property type="entry name" value="Adenine nucleotide alpha hydrolases-like"/>
    <property type="match status" value="2"/>
</dbReference>
<dbReference type="PANTHER" id="PTHR46268">
    <property type="entry name" value="STRESS RESPONSE PROTEIN NHAX"/>
    <property type="match status" value="1"/>
</dbReference>
<accession>A0ABX0NVA0</accession>
<proteinExistence type="inferred from homology"/>
<evidence type="ECO:0000313" key="4">
    <source>
        <dbReference type="Proteomes" id="UP000609726"/>
    </source>
</evidence>
<dbReference type="InterPro" id="IPR006015">
    <property type="entry name" value="Universal_stress_UspA"/>
</dbReference>
<comment type="similarity">
    <text evidence="1">Belongs to the universal stress protein A family.</text>
</comment>
<dbReference type="CDD" id="cd00293">
    <property type="entry name" value="USP-like"/>
    <property type="match status" value="1"/>
</dbReference>